<proteinExistence type="predicted"/>
<feature type="compositionally biased region" description="Basic and acidic residues" evidence="1">
    <location>
        <begin position="133"/>
        <end position="144"/>
    </location>
</feature>
<organism evidence="2 3">
    <name type="scientific">Lasius niger</name>
    <name type="common">Black garden ant</name>
    <dbReference type="NCBI Taxonomy" id="67767"/>
    <lineage>
        <taxon>Eukaryota</taxon>
        <taxon>Metazoa</taxon>
        <taxon>Ecdysozoa</taxon>
        <taxon>Arthropoda</taxon>
        <taxon>Hexapoda</taxon>
        <taxon>Insecta</taxon>
        <taxon>Pterygota</taxon>
        <taxon>Neoptera</taxon>
        <taxon>Endopterygota</taxon>
        <taxon>Hymenoptera</taxon>
        <taxon>Apocrita</taxon>
        <taxon>Aculeata</taxon>
        <taxon>Formicoidea</taxon>
        <taxon>Formicidae</taxon>
        <taxon>Formicinae</taxon>
        <taxon>Lasius</taxon>
        <taxon>Lasius</taxon>
    </lineage>
</organism>
<evidence type="ECO:0000313" key="3">
    <source>
        <dbReference type="Proteomes" id="UP000036403"/>
    </source>
</evidence>
<accession>A0A0J7P530</accession>
<evidence type="ECO:0000313" key="2">
    <source>
        <dbReference type="EMBL" id="KMR05024.1"/>
    </source>
</evidence>
<gene>
    <name evidence="2" type="ORF">RF55_280</name>
</gene>
<name>A0A0J7P530_LASNI</name>
<sequence>MAKVISVTELEGRAHRALTVKINGYSDAERKERSKTCRKIKEDFSRKSKTRPVIILSDGTHGIGTRSLVIALSYFCMQEEERAACENDGQDEDEERETGRRNPATSARSAPGIEEARCCWTKQVRPALQNKEITPESKKEKDEEFSGAGAPRF</sequence>
<keyword evidence="3" id="KW-1185">Reference proteome</keyword>
<reference evidence="2 3" key="1">
    <citation type="submission" date="2015-04" db="EMBL/GenBank/DDBJ databases">
        <title>Lasius niger genome sequencing.</title>
        <authorList>
            <person name="Konorov E.A."/>
            <person name="Nikitin M.A."/>
            <person name="Kirill M.V."/>
            <person name="Chang P."/>
        </authorList>
    </citation>
    <scope>NUCLEOTIDE SEQUENCE [LARGE SCALE GENOMIC DNA]</scope>
    <source>
        <tissue evidence="2">Whole</tissue>
    </source>
</reference>
<dbReference type="Proteomes" id="UP000036403">
    <property type="component" value="Unassembled WGS sequence"/>
</dbReference>
<dbReference type="PaxDb" id="67767-A0A0J7P530"/>
<comment type="caution">
    <text evidence="2">The sequence shown here is derived from an EMBL/GenBank/DDBJ whole genome shotgun (WGS) entry which is preliminary data.</text>
</comment>
<evidence type="ECO:0000256" key="1">
    <source>
        <dbReference type="SAM" id="MobiDB-lite"/>
    </source>
</evidence>
<dbReference type="EMBL" id="LBMM01000085">
    <property type="protein sequence ID" value="KMR05024.1"/>
    <property type="molecule type" value="Genomic_DNA"/>
</dbReference>
<protein>
    <submittedName>
        <fullName evidence="2">Uncharacterized protein</fullName>
    </submittedName>
</protein>
<dbReference type="AlphaFoldDB" id="A0A0J7P530"/>
<feature type="region of interest" description="Disordered" evidence="1">
    <location>
        <begin position="83"/>
        <end position="153"/>
    </location>
</feature>